<evidence type="ECO:0000313" key="3">
    <source>
        <dbReference type="Proteomes" id="UP000220341"/>
    </source>
</evidence>
<dbReference type="EMBL" id="NTYW01000005">
    <property type="protein sequence ID" value="PES41093.1"/>
    <property type="molecule type" value="Genomic_DNA"/>
</dbReference>
<dbReference type="AlphaFoldDB" id="A0AAE5UDC0"/>
<proteinExistence type="predicted"/>
<organism evidence="2 3">
    <name type="scientific">Priestia megaterium</name>
    <name type="common">Bacillus megaterium</name>
    <dbReference type="NCBI Taxonomy" id="1404"/>
    <lineage>
        <taxon>Bacteria</taxon>
        <taxon>Bacillati</taxon>
        <taxon>Bacillota</taxon>
        <taxon>Bacilli</taxon>
        <taxon>Bacillales</taxon>
        <taxon>Bacillaceae</taxon>
        <taxon>Priestia</taxon>
    </lineage>
</organism>
<protein>
    <recommendedName>
        <fullName evidence="1">DUF8096 domain-containing protein</fullName>
    </recommendedName>
</protein>
<dbReference type="InterPro" id="IPR058409">
    <property type="entry name" value="DUF8096"/>
</dbReference>
<evidence type="ECO:0000259" key="1">
    <source>
        <dbReference type="Pfam" id="PF26372"/>
    </source>
</evidence>
<sequence length="58" mass="6672">MIHVQYVSTFIFYDFFDLGLDNKVSGRCDNCNSSYFKSSVKGGVFLRECRECGMKKSI</sequence>
<accession>A0AAE5UDC0</accession>
<dbReference type="Pfam" id="PF26372">
    <property type="entry name" value="DUF8096"/>
    <property type="match status" value="1"/>
</dbReference>
<gene>
    <name evidence="2" type="ORF">CN497_06115</name>
</gene>
<evidence type="ECO:0000313" key="2">
    <source>
        <dbReference type="EMBL" id="PES41093.1"/>
    </source>
</evidence>
<comment type="caution">
    <text evidence="2">The sequence shown here is derived from an EMBL/GenBank/DDBJ whole genome shotgun (WGS) entry which is preliminary data.</text>
</comment>
<feature type="domain" description="DUF8096" evidence="1">
    <location>
        <begin position="22"/>
        <end position="56"/>
    </location>
</feature>
<dbReference type="Proteomes" id="UP000220341">
    <property type="component" value="Unassembled WGS sequence"/>
</dbReference>
<reference evidence="2 3" key="1">
    <citation type="submission" date="2017-09" db="EMBL/GenBank/DDBJ databases">
        <title>Large-scale bioinformatics analysis of Bacillus genomes uncovers conserved roles of natural products in bacterial physiology.</title>
        <authorList>
            <consortium name="Agbiome Team Llc"/>
            <person name="Bleich R.M."/>
            <person name="Kirk G.J."/>
            <person name="Santa Maria K.C."/>
            <person name="Allen S.E."/>
            <person name="Farag S."/>
            <person name="Shank E.A."/>
            <person name="Bowers A."/>
        </authorList>
    </citation>
    <scope>NUCLEOTIDE SEQUENCE [LARGE SCALE GENOMIC DNA]</scope>
    <source>
        <strain evidence="2 3">AFS003013</strain>
    </source>
</reference>
<name>A0AAE5UDC0_PRIMG</name>